<reference evidence="2" key="1">
    <citation type="submission" date="2023-08" db="EMBL/GenBank/DDBJ databases">
        <authorList>
            <person name="Chen Y."/>
            <person name="Shah S."/>
            <person name="Dougan E. K."/>
            <person name="Thang M."/>
            <person name="Chan C."/>
        </authorList>
    </citation>
    <scope>NUCLEOTIDE SEQUENCE</scope>
</reference>
<dbReference type="InterPro" id="IPR036457">
    <property type="entry name" value="PPM-type-like_dom_sf"/>
</dbReference>
<dbReference type="Proteomes" id="UP001178507">
    <property type="component" value="Unassembled WGS sequence"/>
</dbReference>
<keyword evidence="3" id="KW-1185">Reference proteome</keyword>
<dbReference type="EMBL" id="CAUJNA010003397">
    <property type="protein sequence ID" value="CAJ1401077.1"/>
    <property type="molecule type" value="Genomic_DNA"/>
</dbReference>
<dbReference type="Gene3D" id="3.60.40.10">
    <property type="entry name" value="PPM-type phosphatase domain"/>
    <property type="match status" value="1"/>
</dbReference>
<name>A0AA36NBG3_9DINO</name>
<feature type="domain" description="PPM-type phosphatase" evidence="1">
    <location>
        <begin position="23"/>
        <end position="159"/>
    </location>
</feature>
<evidence type="ECO:0000313" key="2">
    <source>
        <dbReference type="EMBL" id="CAJ1401077.1"/>
    </source>
</evidence>
<accession>A0AA36NBG3</accession>
<dbReference type="AlphaFoldDB" id="A0AA36NBG3"/>
<protein>
    <recommendedName>
        <fullName evidence="1">PPM-type phosphatase domain-containing protein</fullName>
    </recommendedName>
</protein>
<sequence>MGCALSSPVELVRVQRHGSAGFRCAVAEMQGWRIGHEDAHAVHCDASAAACFVFDGHGGDGAALYCAPALLEEIRKADFAPLPPDERLEQAFTSVDEKLLGFFQENPEKARAKRAGFRGVVGALCAKNADSSYTAAWTAWMAWAGWDKAFEGGTGAHGE</sequence>
<proteinExistence type="predicted"/>
<dbReference type="SUPFAM" id="SSF81606">
    <property type="entry name" value="PP2C-like"/>
    <property type="match status" value="1"/>
</dbReference>
<evidence type="ECO:0000259" key="1">
    <source>
        <dbReference type="PROSITE" id="PS51746"/>
    </source>
</evidence>
<evidence type="ECO:0000313" key="3">
    <source>
        <dbReference type="Proteomes" id="UP001178507"/>
    </source>
</evidence>
<dbReference type="InterPro" id="IPR001932">
    <property type="entry name" value="PPM-type_phosphatase-like_dom"/>
</dbReference>
<gene>
    <name evidence="2" type="ORF">EVOR1521_LOCUS24290</name>
</gene>
<comment type="caution">
    <text evidence="2">The sequence shown here is derived from an EMBL/GenBank/DDBJ whole genome shotgun (WGS) entry which is preliminary data.</text>
</comment>
<dbReference type="PROSITE" id="PS51746">
    <property type="entry name" value="PPM_2"/>
    <property type="match status" value="1"/>
</dbReference>
<organism evidence="2 3">
    <name type="scientific">Effrenium voratum</name>
    <dbReference type="NCBI Taxonomy" id="2562239"/>
    <lineage>
        <taxon>Eukaryota</taxon>
        <taxon>Sar</taxon>
        <taxon>Alveolata</taxon>
        <taxon>Dinophyceae</taxon>
        <taxon>Suessiales</taxon>
        <taxon>Symbiodiniaceae</taxon>
        <taxon>Effrenium</taxon>
    </lineage>
</organism>